<sequence>MLEPATCLPLEVLVFCLLLLCWGLGLCLNHFWITCTMEPRKTILKKTLSDKKQFKTVVAINLPDELLDREVLDNHFSKYGNIVKIHISSKNKSAVVSFSKSSEAKAAKETGSVIDPGLPPIKMFYSDKGPDGRKPLNRASNPSKAGVSTSSTTVKKTQSPIRPLMETPVETVVRIPESKNQDLINYVFFPDTAEAKELFSRKATTAEERYRLLEARDKLIRSKFSFWLEILQEETILLGRCDSFEKNYKSF</sequence>
<dbReference type="PROSITE" id="PS50102">
    <property type="entry name" value="RRM"/>
    <property type="match status" value="1"/>
</dbReference>
<evidence type="ECO:0000256" key="4">
    <source>
        <dbReference type="SAM" id="Phobius"/>
    </source>
</evidence>
<dbReference type="PANTHER" id="PTHR14398:SF0">
    <property type="entry name" value="ZINC FINGER PROTEIN SWM"/>
    <property type="match status" value="1"/>
</dbReference>
<keyword evidence="4" id="KW-0812">Transmembrane</keyword>
<dbReference type="GO" id="GO:0005634">
    <property type="term" value="C:nucleus"/>
    <property type="evidence" value="ECO:0007669"/>
    <property type="project" value="TreeGrafter"/>
</dbReference>
<dbReference type="Proteomes" id="UP000708208">
    <property type="component" value="Unassembled WGS sequence"/>
</dbReference>
<reference evidence="6" key="1">
    <citation type="submission" date="2021-06" db="EMBL/GenBank/DDBJ databases">
        <authorList>
            <person name="Hodson N. C."/>
            <person name="Mongue J. A."/>
            <person name="Jaron S. K."/>
        </authorList>
    </citation>
    <scope>NUCLEOTIDE SEQUENCE</scope>
</reference>
<dbReference type="PANTHER" id="PTHR14398">
    <property type="entry name" value="RNA RECOGNITION RRM/RNP DOMAIN"/>
    <property type="match status" value="1"/>
</dbReference>
<accession>A0A8J2L4S4</accession>
<feature type="region of interest" description="Disordered" evidence="3">
    <location>
        <begin position="127"/>
        <end position="159"/>
    </location>
</feature>
<name>A0A8J2L4S4_9HEXA</name>
<evidence type="ECO:0000313" key="7">
    <source>
        <dbReference type="Proteomes" id="UP000708208"/>
    </source>
</evidence>
<dbReference type="AlphaFoldDB" id="A0A8J2L4S4"/>
<keyword evidence="7" id="KW-1185">Reference proteome</keyword>
<feature type="transmembrane region" description="Helical" evidence="4">
    <location>
        <begin position="12"/>
        <end position="33"/>
    </location>
</feature>
<feature type="domain" description="RRM" evidence="5">
    <location>
        <begin position="55"/>
        <end position="128"/>
    </location>
</feature>
<keyword evidence="4" id="KW-1133">Transmembrane helix</keyword>
<evidence type="ECO:0000313" key="6">
    <source>
        <dbReference type="EMBL" id="CAG7825025.1"/>
    </source>
</evidence>
<dbReference type="InterPro" id="IPR000504">
    <property type="entry name" value="RRM_dom"/>
</dbReference>
<dbReference type="EMBL" id="CAJVCH010534646">
    <property type="protein sequence ID" value="CAG7825025.1"/>
    <property type="molecule type" value="Genomic_DNA"/>
</dbReference>
<evidence type="ECO:0000256" key="1">
    <source>
        <dbReference type="ARBA" id="ARBA00022884"/>
    </source>
</evidence>
<proteinExistence type="predicted"/>
<dbReference type="InterPro" id="IPR045137">
    <property type="entry name" value="RBM26/27"/>
</dbReference>
<dbReference type="GO" id="GO:0003723">
    <property type="term" value="F:RNA binding"/>
    <property type="evidence" value="ECO:0007669"/>
    <property type="project" value="UniProtKB-UniRule"/>
</dbReference>
<keyword evidence="1 2" id="KW-0694">RNA-binding</keyword>
<feature type="compositionally biased region" description="Low complexity" evidence="3">
    <location>
        <begin position="147"/>
        <end position="159"/>
    </location>
</feature>
<keyword evidence="4" id="KW-0472">Membrane</keyword>
<evidence type="ECO:0000256" key="2">
    <source>
        <dbReference type="PROSITE-ProRule" id="PRU00176"/>
    </source>
</evidence>
<gene>
    <name evidence="6" type="ORF">AFUS01_LOCUS35151</name>
</gene>
<comment type="caution">
    <text evidence="6">The sequence shown here is derived from an EMBL/GenBank/DDBJ whole genome shotgun (WGS) entry which is preliminary data.</text>
</comment>
<organism evidence="6 7">
    <name type="scientific">Allacma fusca</name>
    <dbReference type="NCBI Taxonomy" id="39272"/>
    <lineage>
        <taxon>Eukaryota</taxon>
        <taxon>Metazoa</taxon>
        <taxon>Ecdysozoa</taxon>
        <taxon>Arthropoda</taxon>
        <taxon>Hexapoda</taxon>
        <taxon>Collembola</taxon>
        <taxon>Symphypleona</taxon>
        <taxon>Sminthuridae</taxon>
        <taxon>Allacma</taxon>
    </lineage>
</organism>
<evidence type="ECO:0000256" key="3">
    <source>
        <dbReference type="SAM" id="MobiDB-lite"/>
    </source>
</evidence>
<protein>
    <recommendedName>
        <fullName evidence="5">RRM domain-containing protein</fullName>
    </recommendedName>
</protein>
<evidence type="ECO:0000259" key="5">
    <source>
        <dbReference type="PROSITE" id="PS50102"/>
    </source>
</evidence>
<dbReference type="Pfam" id="PF00076">
    <property type="entry name" value="RRM_1"/>
    <property type="match status" value="1"/>
</dbReference>